<comment type="similarity">
    <text evidence="2">Belongs to the LarC family.</text>
</comment>
<keyword evidence="2" id="KW-0456">Lyase</keyword>
<dbReference type="InterPro" id="IPR002822">
    <property type="entry name" value="Ni_insertion"/>
</dbReference>
<dbReference type="Pfam" id="PF01969">
    <property type="entry name" value="Ni_insertion"/>
    <property type="match status" value="1"/>
</dbReference>
<proteinExistence type="inferred from homology"/>
<dbReference type="NCBIfam" id="TIGR00299">
    <property type="entry name" value="nickel pincer cofactor biosynthesis protein LarC"/>
    <property type="match status" value="1"/>
</dbReference>
<organism evidence="3 4">
    <name type="scientific">Candidatus Desulfatifera sulfidica</name>
    <dbReference type="NCBI Taxonomy" id="2841691"/>
    <lineage>
        <taxon>Bacteria</taxon>
        <taxon>Pseudomonadati</taxon>
        <taxon>Thermodesulfobacteriota</taxon>
        <taxon>Desulfobulbia</taxon>
        <taxon>Desulfobulbales</taxon>
        <taxon>Desulfobulbaceae</taxon>
        <taxon>Candidatus Desulfatifera</taxon>
    </lineage>
</organism>
<dbReference type="Gene3D" id="3.30.70.1380">
    <property type="entry name" value="Transcriptional regulatory protein pf0864 domain like"/>
    <property type="match status" value="1"/>
</dbReference>
<evidence type="ECO:0000256" key="1">
    <source>
        <dbReference type="ARBA" id="ARBA00022596"/>
    </source>
</evidence>
<evidence type="ECO:0000256" key="2">
    <source>
        <dbReference type="HAMAP-Rule" id="MF_01074"/>
    </source>
</evidence>
<gene>
    <name evidence="3" type="primary">larC</name>
    <name evidence="3" type="ORF">H8E79_07915</name>
</gene>
<reference evidence="3 4" key="1">
    <citation type="submission" date="2020-08" db="EMBL/GenBank/DDBJ databases">
        <title>Bridging the membrane lipid divide: bacteria of the FCB group superphylum have the potential to synthesize archaeal ether lipids.</title>
        <authorList>
            <person name="Villanueva L."/>
            <person name="Von Meijenfeldt F.A.B."/>
            <person name="Westbye A.B."/>
            <person name="Yadav S."/>
            <person name="Hopmans E.C."/>
            <person name="Dutilh B.E."/>
            <person name="Sinninghe Damste J.S."/>
        </authorList>
    </citation>
    <scope>NUCLEOTIDE SEQUENCE [LARGE SCALE GENOMIC DNA]</scope>
    <source>
        <strain evidence="3">NIOZ-UU81</strain>
    </source>
</reference>
<evidence type="ECO:0000313" key="4">
    <source>
        <dbReference type="Proteomes" id="UP000599024"/>
    </source>
</evidence>
<name>A0A8J6NCG4_9BACT</name>
<dbReference type="Proteomes" id="UP000599024">
    <property type="component" value="Unassembled WGS sequence"/>
</dbReference>
<keyword evidence="1 2" id="KW-0533">Nickel</keyword>
<dbReference type="HAMAP" id="MF_01074">
    <property type="entry name" value="LarC"/>
    <property type="match status" value="1"/>
</dbReference>
<dbReference type="PANTHER" id="PTHR36566:SF1">
    <property type="entry name" value="PYRIDINIUM-3,5-BISTHIOCARBOXYLIC ACID MONONUCLEOTIDE NICKEL INSERTION PROTEIN"/>
    <property type="match status" value="1"/>
</dbReference>
<dbReference type="AlphaFoldDB" id="A0A8J6NCG4"/>
<sequence>MTSPPSLTAYLDCFSGISGDMFLAALLHTGLDEELLRNDLSRLGLKGFEFNVERGNDQGIDCCRVKIKSTDQQPLRHLPEILAILDKSSLEPTIRDQATAVFRRLAEAEAKVHGIAVDQVHFHEIGAVDTILDVVGVISGLHHLGVRRVIGSPLPWTRGFVDCSHGRLPLPAPAVCELLRDIPVRGVEAEQELVTPTGAALISTLAQEFGSLPPMRVQAVGYGGGTAKLSNRQPNLLRLIIGREKTASESQAVEIIETQLDDWNSEGFPYLCEILFAEGALDVSLTPLLMKKGRPGQLLRVISDPARAHVLKNVILNETTAIGLRFHRQQRLTLERRTVAVKTPWGTIQAKEVNTPHGWVIYPEYDACRKLAQKYKLTLQEIYRVVSCSGAERENG</sequence>
<dbReference type="GO" id="GO:0016151">
    <property type="term" value="F:nickel cation binding"/>
    <property type="evidence" value="ECO:0007669"/>
    <property type="project" value="UniProtKB-UniRule"/>
</dbReference>
<dbReference type="PANTHER" id="PTHR36566">
    <property type="entry name" value="NICKEL INSERTION PROTEIN-RELATED"/>
    <property type="match status" value="1"/>
</dbReference>
<evidence type="ECO:0000313" key="3">
    <source>
        <dbReference type="EMBL" id="MBC8209075.1"/>
    </source>
</evidence>
<dbReference type="EMBL" id="JACNLK010000075">
    <property type="protein sequence ID" value="MBC8209075.1"/>
    <property type="molecule type" value="Genomic_DNA"/>
</dbReference>
<dbReference type="GO" id="GO:0016829">
    <property type="term" value="F:lyase activity"/>
    <property type="evidence" value="ECO:0007669"/>
    <property type="project" value="UniProtKB-UniRule"/>
</dbReference>
<comment type="caution">
    <text evidence="3">The sequence shown here is derived from an EMBL/GenBank/DDBJ whole genome shotgun (WGS) entry which is preliminary data.</text>
</comment>
<protein>
    <recommendedName>
        <fullName evidence="2">Putative nickel insertion protein</fullName>
    </recommendedName>
</protein>
<accession>A0A8J6NCG4</accession>